<proteinExistence type="predicted"/>
<name>A0A1P8UAP4_9MICO</name>
<dbReference type="RefSeq" id="WP_076691524.1">
    <property type="nucleotide sequence ID" value="NZ_CAUSXO010000002.1"/>
</dbReference>
<dbReference type="STRING" id="36805.BOH66_13465"/>
<protein>
    <submittedName>
        <fullName evidence="1">Uncharacterized protein</fullName>
    </submittedName>
</protein>
<gene>
    <name evidence="1" type="ORF">BOH66_13465</name>
</gene>
<dbReference type="AlphaFoldDB" id="A0A1P8UAP4"/>
<dbReference type="OrthoDB" id="5080380at2"/>
<keyword evidence="2" id="KW-1185">Reference proteome</keyword>
<dbReference type="KEGG" id="maur:BOH66_13465"/>
<accession>A0A1P8UAP4</accession>
<reference evidence="1 2" key="1">
    <citation type="submission" date="2016-12" db="EMBL/GenBank/DDBJ databases">
        <title>Complete genome sequence of Microbacterium aurum KACC 15219.</title>
        <authorList>
            <person name="Jung Y."/>
            <person name="Shin J.-H."/>
            <person name="Lee Y.-J."/>
            <person name="Yi H."/>
            <person name="Bahn Y.-S."/>
            <person name="Kim J.F."/>
            <person name="Lee D.-W."/>
        </authorList>
    </citation>
    <scope>NUCLEOTIDE SEQUENCE [LARGE SCALE GENOMIC DNA]</scope>
    <source>
        <strain evidence="1 2">KACC 15219</strain>
    </source>
</reference>
<dbReference type="Proteomes" id="UP000187185">
    <property type="component" value="Chromosome"/>
</dbReference>
<evidence type="ECO:0000313" key="2">
    <source>
        <dbReference type="Proteomes" id="UP000187185"/>
    </source>
</evidence>
<dbReference type="EMBL" id="CP018762">
    <property type="protein sequence ID" value="APZ35145.1"/>
    <property type="molecule type" value="Genomic_DNA"/>
</dbReference>
<organism evidence="1 2">
    <name type="scientific">Microbacterium aurum</name>
    <dbReference type="NCBI Taxonomy" id="36805"/>
    <lineage>
        <taxon>Bacteria</taxon>
        <taxon>Bacillati</taxon>
        <taxon>Actinomycetota</taxon>
        <taxon>Actinomycetes</taxon>
        <taxon>Micrococcales</taxon>
        <taxon>Microbacteriaceae</taxon>
        <taxon>Microbacterium</taxon>
    </lineage>
</organism>
<sequence length="95" mass="10585">MDADALMTIVREEGLDQPVLEGHGVLRNEAVVLQREGSGWTVFLANERGGRISSTVREFENRSDALEHVLEKLRQTARAREAMARLRARRAAADG</sequence>
<evidence type="ECO:0000313" key="1">
    <source>
        <dbReference type="EMBL" id="APZ35145.1"/>
    </source>
</evidence>